<reference evidence="1 2" key="1">
    <citation type="journal article" date="2024" name="Plant J.">
        <title>Genome sequences and population genomics reveal climatic adaptation and genomic divergence between two closely related sweetgum species.</title>
        <authorList>
            <person name="Xu W.Q."/>
            <person name="Ren C.Q."/>
            <person name="Zhang X.Y."/>
            <person name="Comes H.P."/>
            <person name="Liu X.H."/>
            <person name="Li Y.G."/>
            <person name="Kettle C.J."/>
            <person name="Jalonen R."/>
            <person name="Gaisberger H."/>
            <person name="Ma Y.Z."/>
            <person name="Qiu Y.X."/>
        </authorList>
    </citation>
    <scope>NUCLEOTIDE SEQUENCE [LARGE SCALE GENOMIC DNA]</scope>
    <source>
        <strain evidence="1">Hangzhou</strain>
    </source>
</reference>
<evidence type="ECO:0000313" key="1">
    <source>
        <dbReference type="EMBL" id="KAK9278012.1"/>
    </source>
</evidence>
<comment type="caution">
    <text evidence="1">The sequence shown here is derived from an EMBL/GenBank/DDBJ whole genome shotgun (WGS) entry which is preliminary data.</text>
</comment>
<dbReference type="Proteomes" id="UP001415857">
    <property type="component" value="Unassembled WGS sequence"/>
</dbReference>
<dbReference type="AlphaFoldDB" id="A0AAP0RJ04"/>
<dbReference type="PANTHER" id="PTHR45176:SF1">
    <property type="entry name" value="TRANSDUCIN FAMILY PROTEIN _ WD-40 REPEAT FAMILY PROTEIN-RELATED"/>
    <property type="match status" value="1"/>
</dbReference>
<dbReference type="PANTHER" id="PTHR45176">
    <property type="entry name" value="TRANSDUCIN FAMILY PROTEIN / WD-40 REPEAT FAMILY PROTEIN-RELATED"/>
    <property type="match status" value="1"/>
</dbReference>
<sequence length="118" mass="13137">MPSMEILKSISGIKLPCSFPEVHEGLCSGFVFDHTAGLVALRTENYCIQLYSLFDDREISEVQVCERNHQPGDHVTVVVTIVAFSLDGSMMSTAEVKFPEEDIGGLVCLKFWALWVPE</sequence>
<proteinExistence type="predicted"/>
<evidence type="ECO:0000313" key="2">
    <source>
        <dbReference type="Proteomes" id="UP001415857"/>
    </source>
</evidence>
<dbReference type="EMBL" id="JBBPBK010000009">
    <property type="protein sequence ID" value="KAK9278012.1"/>
    <property type="molecule type" value="Genomic_DNA"/>
</dbReference>
<gene>
    <name evidence="1" type="ORF">L1049_027569</name>
</gene>
<name>A0AAP0RJ04_LIQFO</name>
<keyword evidence="2" id="KW-1185">Reference proteome</keyword>
<accession>A0AAP0RJ04</accession>
<protein>
    <submittedName>
        <fullName evidence="1">Uncharacterized protein</fullName>
    </submittedName>
</protein>
<organism evidence="1 2">
    <name type="scientific">Liquidambar formosana</name>
    <name type="common">Formosan gum</name>
    <dbReference type="NCBI Taxonomy" id="63359"/>
    <lineage>
        <taxon>Eukaryota</taxon>
        <taxon>Viridiplantae</taxon>
        <taxon>Streptophyta</taxon>
        <taxon>Embryophyta</taxon>
        <taxon>Tracheophyta</taxon>
        <taxon>Spermatophyta</taxon>
        <taxon>Magnoliopsida</taxon>
        <taxon>eudicotyledons</taxon>
        <taxon>Gunneridae</taxon>
        <taxon>Pentapetalae</taxon>
        <taxon>Saxifragales</taxon>
        <taxon>Altingiaceae</taxon>
        <taxon>Liquidambar</taxon>
    </lineage>
</organism>